<gene>
    <name evidence="2" type="ORF">B0H17DRAFT_977813</name>
</gene>
<evidence type="ECO:0000313" key="2">
    <source>
        <dbReference type="EMBL" id="KAJ7699332.1"/>
    </source>
</evidence>
<evidence type="ECO:0000256" key="1">
    <source>
        <dbReference type="SAM" id="MobiDB-lite"/>
    </source>
</evidence>
<accession>A0AAD7DVN5</accession>
<dbReference type="Proteomes" id="UP001221757">
    <property type="component" value="Unassembled WGS sequence"/>
</dbReference>
<name>A0AAD7DVN5_MYCRO</name>
<protein>
    <submittedName>
        <fullName evidence="2">Uncharacterized protein</fullName>
    </submittedName>
</protein>
<keyword evidence="3" id="KW-1185">Reference proteome</keyword>
<dbReference type="PANTHER" id="PTHR21974">
    <property type="entry name" value="RE15880P"/>
    <property type="match status" value="1"/>
</dbReference>
<feature type="compositionally biased region" description="Low complexity" evidence="1">
    <location>
        <begin position="320"/>
        <end position="330"/>
    </location>
</feature>
<sequence length="439" mass="47911">MSTTEAVLQHVPYHAQLLASIAELEYAPKALIQQDSYIAGLEQWTARGTKKIKALEAKTKKEHQGYQIRLGATSERFAAKLTGRKAKFEASVSKAEMDWNEALAKEMQEKSQQAMLETMITEAKAVRVGLKSKAEIYKLTITDLAELYKRVFDGPSLAYPEDDRLEYQLQLAQRQHTDVQALFGRESQAQSFLQAANSALLLCGSKIKEALSYSRWDMFGSGDKAKMMKRNALSAAEGLAMQTVMNVQQAILLSPEVQFVGDIQIAHGSIWSDVIFHNVISEMAFHDKIKTSAQNVADVQLKVRISRRTFRIPSDKALSRGAADGAARGGESPDSRLGHGFERGSRRGDTRAPLEAFRRGAFESASAGIIPPEVLPTNIPPPELPPAYIEFGTCTVPQLGVIFSVPIGITTDCLLGSPLASSVAWGSRNPFAAALAVGS</sequence>
<reference evidence="2" key="1">
    <citation type="submission" date="2023-03" db="EMBL/GenBank/DDBJ databases">
        <title>Massive genome expansion in bonnet fungi (Mycena s.s.) driven by repeated elements and novel gene families across ecological guilds.</title>
        <authorList>
            <consortium name="Lawrence Berkeley National Laboratory"/>
            <person name="Harder C.B."/>
            <person name="Miyauchi S."/>
            <person name="Viragh M."/>
            <person name="Kuo A."/>
            <person name="Thoen E."/>
            <person name="Andreopoulos B."/>
            <person name="Lu D."/>
            <person name="Skrede I."/>
            <person name="Drula E."/>
            <person name="Henrissat B."/>
            <person name="Morin E."/>
            <person name="Kohler A."/>
            <person name="Barry K."/>
            <person name="LaButti K."/>
            <person name="Morin E."/>
            <person name="Salamov A."/>
            <person name="Lipzen A."/>
            <person name="Mereny Z."/>
            <person name="Hegedus B."/>
            <person name="Baldrian P."/>
            <person name="Stursova M."/>
            <person name="Weitz H."/>
            <person name="Taylor A."/>
            <person name="Grigoriev I.V."/>
            <person name="Nagy L.G."/>
            <person name="Martin F."/>
            <person name="Kauserud H."/>
        </authorList>
    </citation>
    <scope>NUCLEOTIDE SEQUENCE</scope>
    <source>
        <strain evidence="2">CBHHK067</strain>
    </source>
</reference>
<proteinExistence type="predicted"/>
<dbReference type="EMBL" id="JARKIE010000023">
    <property type="protein sequence ID" value="KAJ7699332.1"/>
    <property type="molecule type" value="Genomic_DNA"/>
</dbReference>
<dbReference type="PANTHER" id="PTHR21974:SF2">
    <property type="entry name" value="RE15880P"/>
    <property type="match status" value="1"/>
</dbReference>
<dbReference type="AlphaFoldDB" id="A0AAD7DVN5"/>
<feature type="region of interest" description="Disordered" evidence="1">
    <location>
        <begin position="320"/>
        <end position="350"/>
    </location>
</feature>
<organism evidence="2 3">
    <name type="scientific">Mycena rosella</name>
    <name type="common">Pink bonnet</name>
    <name type="synonym">Agaricus rosellus</name>
    <dbReference type="NCBI Taxonomy" id="1033263"/>
    <lineage>
        <taxon>Eukaryota</taxon>
        <taxon>Fungi</taxon>
        <taxon>Dikarya</taxon>
        <taxon>Basidiomycota</taxon>
        <taxon>Agaricomycotina</taxon>
        <taxon>Agaricomycetes</taxon>
        <taxon>Agaricomycetidae</taxon>
        <taxon>Agaricales</taxon>
        <taxon>Marasmiineae</taxon>
        <taxon>Mycenaceae</taxon>
        <taxon>Mycena</taxon>
    </lineage>
</organism>
<evidence type="ECO:0000313" key="3">
    <source>
        <dbReference type="Proteomes" id="UP001221757"/>
    </source>
</evidence>
<feature type="compositionally biased region" description="Basic and acidic residues" evidence="1">
    <location>
        <begin position="331"/>
        <end position="350"/>
    </location>
</feature>
<comment type="caution">
    <text evidence="2">The sequence shown here is derived from an EMBL/GenBank/DDBJ whole genome shotgun (WGS) entry which is preliminary data.</text>
</comment>